<protein>
    <submittedName>
        <fullName evidence="5">Putative ribonucleotide transport ATP-binding protein mkl</fullName>
    </submittedName>
</protein>
<dbReference type="PANTHER" id="PTHR43023:SF6">
    <property type="entry name" value="INTERMEMBRANE PHOSPHOLIPID TRANSPORT SYSTEM ATP-BINDING PROTEIN MLAF"/>
    <property type="match status" value="1"/>
</dbReference>
<accession>A0A645DCX4</accession>
<dbReference type="PANTHER" id="PTHR43023">
    <property type="entry name" value="PROTEIN TRIGALACTOSYLDIACYLGLYCEROL 3, CHLOROPLASTIC"/>
    <property type="match status" value="1"/>
</dbReference>
<dbReference type="PROSITE" id="PS00211">
    <property type="entry name" value="ABC_TRANSPORTER_1"/>
    <property type="match status" value="1"/>
</dbReference>
<dbReference type="GO" id="GO:0016887">
    <property type="term" value="F:ATP hydrolysis activity"/>
    <property type="evidence" value="ECO:0007669"/>
    <property type="project" value="InterPro"/>
</dbReference>
<dbReference type="InterPro" id="IPR017871">
    <property type="entry name" value="ABC_transporter-like_CS"/>
</dbReference>
<dbReference type="InterPro" id="IPR027417">
    <property type="entry name" value="P-loop_NTPase"/>
</dbReference>
<dbReference type="Gene3D" id="3.40.50.300">
    <property type="entry name" value="P-loop containing nucleotide triphosphate hydrolases"/>
    <property type="match status" value="1"/>
</dbReference>
<dbReference type="Pfam" id="PF00005">
    <property type="entry name" value="ABC_tran"/>
    <property type="match status" value="1"/>
</dbReference>
<dbReference type="SMART" id="SM00382">
    <property type="entry name" value="AAA"/>
    <property type="match status" value="1"/>
</dbReference>
<name>A0A645DCX4_9ZZZZ</name>
<keyword evidence="2" id="KW-0547">Nucleotide-binding</keyword>
<reference evidence="5" key="1">
    <citation type="submission" date="2019-08" db="EMBL/GenBank/DDBJ databases">
        <authorList>
            <person name="Kucharzyk K."/>
            <person name="Murdoch R.W."/>
            <person name="Higgins S."/>
            <person name="Loffler F."/>
        </authorList>
    </citation>
    <scope>NUCLEOTIDE SEQUENCE</scope>
</reference>
<dbReference type="PROSITE" id="PS50893">
    <property type="entry name" value="ABC_TRANSPORTER_2"/>
    <property type="match status" value="1"/>
</dbReference>
<organism evidence="5">
    <name type="scientific">bioreactor metagenome</name>
    <dbReference type="NCBI Taxonomy" id="1076179"/>
    <lineage>
        <taxon>unclassified sequences</taxon>
        <taxon>metagenomes</taxon>
        <taxon>ecological metagenomes</taxon>
    </lineage>
</organism>
<sequence length="252" mass="28690">MITVKNLYKSFGDNDVLKDISITYKPGECSLIIGASGSGKTVLLKSLVGLHDPDKGEIWYDKVIFNKLPLSEKKEIRKEIGMLFQGSALFDFATVEENVRFPMDFFTDWSDEQKRERVEFCLKRVNLINSNKLFPNELSGGMQKRVGIARAIALNPKYLFCDEPNSGLDPHTSILIDQLISEITKEYNITTVINTHDMNSVMEIGDKLAFIYKGQKVWEGSKDDILTSDHKELNEFVFASNMAKKVKELMKF</sequence>
<keyword evidence="3 5" id="KW-0067">ATP-binding</keyword>
<dbReference type="AlphaFoldDB" id="A0A645DCX4"/>
<evidence type="ECO:0000256" key="2">
    <source>
        <dbReference type="ARBA" id="ARBA00022741"/>
    </source>
</evidence>
<feature type="domain" description="ABC transporter" evidence="4">
    <location>
        <begin position="2"/>
        <end position="238"/>
    </location>
</feature>
<dbReference type="EMBL" id="VSSQ01034459">
    <property type="protein sequence ID" value="MPM86412.1"/>
    <property type="molecule type" value="Genomic_DNA"/>
</dbReference>
<evidence type="ECO:0000256" key="3">
    <source>
        <dbReference type="ARBA" id="ARBA00022840"/>
    </source>
</evidence>
<proteinExistence type="predicted"/>
<evidence type="ECO:0000313" key="5">
    <source>
        <dbReference type="EMBL" id="MPM86412.1"/>
    </source>
</evidence>
<dbReference type="InterPro" id="IPR003593">
    <property type="entry name" value="AAA+_ATPase"/>
</dbReference>
<keyword evidence="1" id="KW-0813">Transport</keyword>
<comment type="caution">
    <text evidence="5">The sequence shown here is derived from an EMBL/GenBank/DDBJ whole genome shotgun (WGS) entry which is preliminary data.</text>
</comment>
<dbReference type="SUPFAM" id="SSF52540">
    <property type="entry name" value="P-loop containing nucleoside triphosphate hydrolases"/>
    <property type="match status" value="1"/>
</dbReference>
<dbReference type="GO" id="GO:0005524">
    <property type="term" value="F:ATP binding"/>
    <property type="evidence" value="ECO:0007669"/>
    <property type="project" value="UniProtKB-KW"/>
</dbReference>
<evidence type="ECO:0000256" key="1">
    <source>
        <dbReference type="ARBA" id="ARBA00022448"/>
    </source>
</evidence>
<evidence type="ECO:0000259" key="4">
    <source>
        <dbReference type="PROSITE" id="PS50893"/>
    </source>
</evidence>
<gene>
    <name evidence="5" type="primary">mkl_16</name>
    <name evidence="5" type="ORF">SDC9_133501</name>
</gene>
<dbReference type="InterPro" id="IPR003439">
    <property type="entry name" value="ABC_transporter-like_ATP-bd"/>
</dbReference>